<dbReference type="InterPro" id="IPR008920">
    <property type="entry name" value="TF_FadR/GntR_C"/>
</dbReference>
<dbReference type="Proteomes" id="UP000433101">
    <property type="component" value="Unassembled WGS sequence"/>
</dbReference>
<evidence type="ECO:0000313" key="4">
    <source>
        <dbReference type="EMBL" id="MXN67507.1"/>
    </source>
</evidence>
<evidence type="ECO:0000256" key="3">
    <source>
        <dbReference type="ARBA" id="ARBA00023163"/>
    </source>
</evidence>
<keyword evidence="1" id="KW-0805">Transcription regulation</keyword>
<dbReference type="SUPFAM" id="SSF48008">
    <property type="entry name" value="GntR ligand-binding domain-like"/>
    <property type="match status" value="1"/>
</dbReference>
<evidence type="ECO:0000313" key="5">
    <source>
        <dbReference type="Proteomes" id="UP000433101"/>
    </source>
</evidence>
<evidence type="ECO:0000256" key="2">
    <source>
        <dbReference type="ARBA" id="ARBA00023125"/>
    </source>
</evidence>
<name>A0A7X3LYM8_9HYPH</name>
<dbReference type="EMBL" id="WUMV01000014">
    <property type="protein sequence ID" value="MXN67507.1"/>
    <property type="molecule type" value="Genomic_DNA"/>
</dbReference>
<organism evidence="4 5">
    <name type="scientific">Stappia sediminis</name>
    <dbReference type="NCBI Taxonomy" id="2692190"/>
    <lineage>
        <taxon>Bacteria</taxon>
        <taxon>Pseudomonadati</taxon>
        <taxon>Pseudomonadota</taxon>
        <taxon>Alphaproteobacteria</taxon>
        <taxon>Hyphomicrobiales</taxon>
        <taxon>Stappiaceae</taxon>
        <taxon>Stappia</taxon>
    </lineage>
</organism>
<dbReference type="GO" id="GO:0003677">
    <property type="term" value="F:DNA binding"/>
    <property type="evidence" value="ECO:0007669"/>
    <property type="project" value="UniProtKB-KW"/>
</dbReference>
<comment type="caution">
    <text evidence="4">The sequence shown here is derived from an EMBL/GenBank/DDBJ whole genome shotgun (WGS) entry which is preliminary data.</text>
</comment>
<evidence type="ECO:0000256" key="1">
    <source>
        <dbReference type="ARBA" id="ARBA00023015"/>
    </source>
</evidence>
<keyword evidence="3" id="KW-0804">Transcription</keyword>
<dbReference type="PANTHER" id="PTHR47515">
    <property type="entry name" value="LOW CALCIUM RESPONSE LOCUS PROTEIN T"/>
    <property type="match status" value="1"/>
</dbReference>
<accession>A0A7X3LYM8</accession>
<proteinExistence type="predicted"/>
<gene>
    <name evidence="4" type="ORF">GR183_21595</name>
</gene>
<protein>
    <submittedName>
        <fullName evidence="4">Uncharacterized protein</fullName>
    </submittedName>
</protein>
<dbReference type="PANTHER" id="PTHR47515:SF1">
    <property type="entry name" value="BLR2054 PROTEIN"/>
    <property type="match status" value="1"/>
</dbReference>
<reference evidence="4 5" key="1">
    <citation type="submission" date="2019-12" db="EMBL/GenBank/DDBJ databases">
        <authorList>
            <person name="Li M."/>
        </authorList>
    </citation>
    <scope>NUCLEOTIDE SEQUENCE [LARGE SCALE GENOMIC DNA]</scope>
    <source>
        <strain evidence="4 5">GBMRC 2046</strain>
    </source>
</reference>
<dbReference type="RefSeq" id="WP_160777759.1">
    <property type="nucleotide sequence ID" value="NZ_WUMV01000014.1"/>
</dbReference>
<keyword evidence="2" id="KW-0238">DNA-binding</keyword>
<keyword evidence="5" id="KW-1185">Reference proteome</keyword>
<dbReference type="AlphaFoldDB" id="A0A7X3LYM8"/>
<sequence length="229" mass="25544">MDVSDARKLKAVEDENAKLKKLLAEAMLDNAMLKDVASKKMVTLDARRSAVARLCTGHGVSQRRACAVLQVDRSSVRYRSLQPDDADLREAMKKVASERQRFGYRRIHLMLERQGNYHEPEAAAAALLPGEAVSPQTWRQKTSAWHKAFHLLLSRANEQESLDFVSDAFMDGRRFRVLAMADVLTAHERILAAISSGSLADVEEQVRAHLSGTLASVGAIMKSHPEYFD</sequence>